<keyword evidence="6 7" id="KW-0440">LIM domain</keyword>
<reference evidence="11 12" key="1">
    <citation type="submission" date="2019-09" db="EMBL/GenBank/DDBJ databases">
        <title>Bird 10,000 Genomes (B10K) Project - Family phase.</title>
        <authorList>
            <person name="Zhang G."/>
        </authorList>
    </citation>
    <scope>NUCLEOTIDE SEQUENCE [LARGE SCALE GENOMIC DNA]</scope>
    <source>
        <strain evidence="11">B10K-DU-029-58</strain>
        <tissue evidence="11">Muscle</tissue>
    </source>
</reference>
<dbReference type="PANTHER" id="PTHR24214:SF32">
    <property type="entry name" value="PDZ AND LIM DOMAIN PROTEIN 5"/>
    <property type="match status" value="1"/>
</dbReference>
<keyword evidence="12" id="KW-1185">Reference proteome</keyword>
<comment type="subcellular location">
    <subcellularLocation>
        <location evidence="1">Cytoplasm</location>
    </subcellularLocation>
</comment>
<evidence type="ECO:0000256" key="1">
    <source>
        <dbReference type="ARBA" id="ARBA00004496"/>
    </source>
</evidence>
<dbReference type="InterPro" id="IPR036034">
    <property type="entry name" value="PDZ_sf"/>
</dbReference>
<dbReference type="AlphaFoldDB" id="A0A7K6S746"/>
<keyword evidence="2" id="KW-0963">Cytoplasm</keyword>
<feature type="domain" description="PDZ" evidence="10">
    <location>
        <begin position="10"/>
        <end position="85"/>
    </location>
</feature>
<accession>A0A7K6S746</accession>
<dbReference type="SMART" id="SM00228">
    <property type="entry name" value="PDZ"/>
    <property type="match status" value="1"/>
</dbReference>
<evidence type="ECO:0000256" key="2">
    <source>
        <dbReference type="ARBA" id="ARBA00022490"/>
    </source>
</evidence>
<dbReference type="InterPro" id="IPR001781">
    <property type="entry name" value="Znf_LIM"/>
</dbReference>
<evidence type="ECO:0000313" key="11">
    <source>
        <dbReference type="EMBL" id="NWW94142.1"/>
    </source>
</evidence>
<evidence type="ECO:0000256" key="5">
    <source>
        <dbReference type="ARBA" id="ARBA00022833"/>
    </source>
</evidence>
<dbReference type="SMART" id="SM00132">
    <property type="entry name" value="LIM"/>
    <property type="match status" value="3"/>
</dbReference>
<dbReference type="InterPro" id="IPR001478">
    <property type="entry name" value="PDZ"/>
</dbReference>
<dbReference type="PROSITE" id="PS00478">
    <property type="entry name" value="LIM_DOMAIN_1"/>
    <property type="match status" value="1"/>
</dbReference>
<feature type="domain" description="LIM zinc-binding" evidence="9">
    <location>
        <begin position="419"/>
        <end position="477"/>
    </location>
</feature>
<dbReference type="InterPro" id="IPR050604">
    <property type="entry name" value="PDZ-LIM_domain"/>
</dbReference>
<feature type="compositionally biased region" description="Polar residues" evidence="8">
    <location>
        <begin position="375"/>
        <end position="403"/>
    </location>
</feature>
<dbReference type="PROSITE" id="PS50106">
    <property type="entry name" value="PDZ"/>
    <property type="match status" value="1"/>
</dbReference>
<dbReference type="Gene3D" id="2.10.110.10">
    <property type="entry name" value="Cysteine Rich Protein"/>
    <property type="match status" value="3"/>
</dbReference>
<evidence type="ECO:0000256" key="6">
    <source>
        <dbReference type="ARBA" id="ARBA00023038"/>
    </source>
</evidence>
<gene>
    <name evidence="11" type="primary">Pdlim5</name>
    <name evidence="11" type="ORF">RHYJUB_R09193</name>
</gene>
<feature type="domain" description="LIM zinc-binding" evidence="9">
    <location>
        <begin position="478"/>
        <end position="537"/>
    </location>
</feature>
<dbReference type="Pfam" id="PF00412">
    <property type="entry name" value="LIM"/>
    <property type="match status" value="3"/>
</dbReference>
<evidence type="ECO:0000256" key="8">
    <source>
        <dbReference type="SAM" id="MobiDB-lite"/>
    </source>
</evidence>
<feature type="compositionally biased region" description="Polar residues" evidence="8">
    <location>
        <begin position="199"/>
        <end position="208"/>
    </location>
</feature>
<name>A0A7K6S746_9AVES</name>
<dbReference type="PROSITE" id="PS50023">
    <property type="entry name" value="LIM_DOMAIN_2"/>
    <property type="match status" value="3"/>
</dbReference>
<dbReference type="GO" id="GO:0001725">
    <property type="term" value="C:stress fiber"/>
    <property type="evidence" value="ECO:0007669"/>
    <property type="project" value="TreeGrafter"/>
</dbReference>
<keyword evidence="4" id="KW-0677">Repeat</keyword>
<comment type="caution">
    <text evidence="11">The sequence shown here is derived from an EMBL/GenBank/DDBJ whole genome shotgun (WGS) entry which is preliminary data.</text>
</comment>
<dbReference type="GO" id="GO:0061061">
    <property type="term" value="P:muscle structure development"/>
    <property type="evidence" value="ECO:0007669"/>
    <property type="project" value="TreeGrafter"/>
</dbReference>
<feature type="compositionally biased region" description="Low complexity" evidence="8">
    <location>
        <begin position="339"/>
        <end position="356"/>
    </location>
</feature>
<dbReference type="PANTHER" id="PTHR24214">
    <property type="entry name" value="PDZ AND LIM DOMAIN PROTEIN ZASP"/>
    <property type="match status" value="1"/>
</dbReference>
<dbReference type="SUPFAM" id="SSF57716">
    <property type="entry name" value="Glucocorticoid receptor-like (DNA-binding domain)"/>
    <property type="match status" value="3"/>
</dbReference>
<dbReference type="Pfam" id="PF00595">
    <property type="entry name" value="PDZ"/>
    <property type="match status" value="1"/>
</dbReference>
<dbReference type="FunFam" id="2.10.110.10:FF:000020">
    <property type="entry name" value="PDZ and LIM domain protein 5"/>
    <property type="match status" value="1"/>
</dbReference>
<dbReference type="GO" id="GO:0051371">
    <property type="term" value="F:muscle alpha-actinin binding"/>
    <property type="evidence" value="ECO:0007669"/>
    <property type="project" value="TreeGrafter"/>
</dbReference>
<dbReference type="SUPFAM" id="SSF50156">
    <property type="entry name" value="PDZ domain-like"/>
    <property type="match status" value="1"/>
</dbReference>
<evidence type="ECO:0000256" key="4">
    <source>
        <dbReference type="ARBA" id="ARBA00022737"/>
    </source>
</evidence>
<organism evidence="11 12">
    <name type="scientific">Rhynochetos jubatus</name>
    <name type="common">kagu</name>
    <dbReference type="NCBI Taxonomy" id="54386"/>
    <lineage>
        <taxon>Eukaryota</taxon>
        <taxon>Metazoa</taxon>
        <taxon>Chordata</taxon>
        <taxon>Craniata</taxon>
        <taxon>Vertebrata</taxon>
        <taxon>Euteleostomi</taxon>
        <taxon>Archelosauria</taxon>
        <taxon>Archosauria</taxon>
        <taxon>Dinosauria</taxon>
        <taxon>Saurischia</taxon>
        <taxon>Theropoda</taxon>
        <taxon>Coelurosauria</taxon>
        <taxon>Aves</taxon>
        <taxon>Neognathae</taxon>
        <taxon>Neoaves</taxon>
        <taxon>Phaethontimorphae</taxon>
        <taxon>Eurypygiformes</taxon>
        <taxon>Rhynochetidae</taxon>
        <taxon>Rhynochetos</taxon>
    </lineage>
</organism>
<dbReference type="OrthoDB" id="5911912at2759"/>
<keyword evidence="5 7" id="KW-0862">Zinc</keyword>
<dbReference type="EMBL" id="VZRY01005221">
    <property type="protein sequence ID" value="NWW94142.1"/>
    <property type="molecule type" value="Genomic_DNA"/>
</dbReference>
<feature type="region of interest" description="Disordered" evidence="8">
    <location>
        <begin position="321"/>
        <end position="403"/>
    </location>
</feature>
<dbReference type="CDD" id="cd09459">
    <property type="entry name" value="LIM3_ENH"/>
    <property type="match status" value="1"/>
</dbReference>
<dbReference type="GO" id="GO:0046872">
    <property type="term" value="F:metal ion binding"/>
    <property type="evidence" value="ECO:0007669"/>
    <property type="project" value="UniProtKB-KW"/>
</dbReference>
<feature type="compositionally biased region" description="Low complexity" evidence="8">
    <location>
        <begin position="321"/>
        <end position="330"/>
    </location>
</feature>
<dbReference type="Gene3D" id="2.30.42.10">
    <property type="match status" value="1"/>
</dbReference>
<dbReference type="GO" id="GO:0003779">
    <property type="term" value="F:actin binding"/>
    <property type="evidence" value="ECO:0007669"/>
    <property type="project" value="TreeGrafter"/>
</dbReference>
<protein>
    <submittedName>
        <fullName evidence="11">PDLI5 protein</fullName>
    </submittedName>
</protein>
<keyword evidence="3 7" id="KW-0479">Metal-binding</keyword>
<feature type="compositionally biased region" description="Low complexity" evidence="8">
    <location>
        <begin position="185"/>
        <end position="198"/>
    </location>
</feature>
<dbReference type="FunFam" id="2.30.42.10:FF:000019">
    <property type="entry name" value="LIM domain binding 3 isoform 1"/>
    <property type="match status" value="1"/>
</dbReference>
<feature type="domain" description="LIM zinc-binding" evidence="9">
    <location>
        <begin position="538"/>
        <end position="597"/>
    </location>
</feature>
<feature type="non-terminal residue" evidence="11">
    <location>
        <position position="597"/>
    </location>
</feature>
<dbReference type="Proteomes" id="UP000570016">
    <property type="component" value="Unassembled WGS sequence"/>
</dbReference>
<dbReference type="GO" id="GO:0031941">
    <property type="term" value="C:filamentous actin"/>
    <property type="evidence" value="ECO:0007669"/>
    <property type="project" value="TreeGrafter"/>
</dbReference>
<dbReference type="FunFam" id="2.10.110.10:FF:000010">
    <property type="entry name" value="PDZ and LIM domain protein 5"/>
    <property type="match status" value="1"/>
</dbReference>
<dbReference type="GO" id="GO:0005912">
    <property type="term" value="C:adherens junction"/>
    <property type="evidence" value="ECO:0007669"/>
    <property type="project" value="TreeGrafter"/>
</dbReference>
<dbReference type="GO" id="GO:0030036">
    <property type="term" value="P:actin cytoskeleton organization"/>
    <property type="evidence" value="ECO:0007669"/>
    <property type="project" value="TreeGrafter"/>
</dbReference>
<evidence type="ECO:0000313" key="12">
    <source>
        <dbReference type="Proteomes" id="UP000570016"/>
    </source>
</evidence>
<evidence type="ECO:0000256" key="7">
    <source>
        <dbReference type="PROSITE-ProRule" id="PRU00125"/>
    </source>
</evidence>
<dbReference type="CDD" id="cd09453">
    <property type="entry name" value="LIM1_ENH"/>
    <property type="match status" value="1"/>
</dbReference>
<dbReference type="GO" id="GO:0007507">
    <property type="term" value="P:heart development"/>
    <property type="evidence" value="ECO:0007669"/>
    <property type="project" value="TreeGrafter"/>
</dbReference>
<evidence type="ECO:0000259" key="10">
    <source>
        <dbReference type="PROSITE" id="PS50106"/>
    </source>
</evidence>
<dbReference type="CDD" id="cd06753">
    <property type="entry name" value="PDZ_PDLIM-like"/>
    <property type="match status" value="1"/>
</dbReference>
<evidence type="ECO:0000256" key="3">
    <source>
        <dbReference type="ARBA" id="ARBA00022723"/>
    </source>
</evidence>
<sequence>MSNYSVSLVGPAPWGFRLQGGKDFNMPLSISRLNDGGKAARAHVGIGDVVLTIDGISTDGMTHLEAQNKIKACTGNLNMTLQRVSSLTKPDLIHVPKGEPTELVKPVPIASAAAPKVTPTASVAYNKTPRPFGAVTSSKITSIPSPSSAFTPAQVAALSPVAAAPAPFAAPGLHVNAKPNAEQRSPAPSAAQPAVNVPRQPTTHNAAPSATAGDGAQDVAEGPRRGFRENQGESKQQNGPPRKHIVDTYTEFYHTPTHSDASKKRLIEDTEDWHPRTGTTQSRSFRILAQITGTDHMKEPEHEAAKKTNDSLEATQPAAFMASSASSMPACPENADVRPAPTSPASAAALKPAGTPSAAKYPGWQPANQAAPASGWTSNSIKSPGTTAPNEKSVTAPQLNEQDTLVQRAEHIPAGKRTPMCAHCNQVIRGPFLVALGKSWHPEEFNCAHCKTSMAYIGFVEEKGALYCEVCYEKFFAPECSKCQTKILGEVINALKQTWHVSCFVCVACHNPIRNNVFHLEDGDPYCETDYYALFGTMCHGCEFPIEAGDRFLEALGHTWHDTCFVCSVCSDSLEGQTFFSKKDKPLCKKHAHSINI</sequence>
<evidence type="ECO:0000259" key="9">
    <source>
        <dbReference type="PROSITE" id="PS50023"/>
    </source>
</evidence>
<proteinExistence type="predicted"/>
<dbReference type="GO" id="GO:0030018">
    <property type="term" value="C:Z disc"/>
    <property type="evidence" value="ECO:0007669"/>
    <property type="project" value="TreeGrafter"/>
</dbReference>
<feature type="compositionally biased region" description="Basic and acidic residues" evidence="8">
    <location>
        <begin position="221"/>
        <end position="232"/>
    </location>
</feature>
<dbReference type="FunFam" id="2.10.110.10:FF:000014">
    <property type="entry name" value="PDZ and LIM domain protein 5"/>
    <property type="match status" value="1"/>
</dbReference>
<feature type="region of interest" description="Disordered" evidence="8">
    <location>
        <begin position="178"/>
        <end position="243"/>
    </location>
</feature>
<feature type="non-terminal residue" evidence="11">
    <location>
        <position position="1"/>
    </location>
</feature>